<dbReference type="CDD" id="cd02961">
    <property type="entry name" value="PDI_a_family"/>
    <property type="match status" value="1"/>
</dbReference>
<evidence type="ECO:0000259" key="6">
    <source>
        <dbReference type="PROSITE" id="PS51352"/>
    </source>
</evidence>
<keyword evidence="2 5" id="KW-0812">Transmembrane</keyword>
<dbReference type="AlphaFoldDB" id="A0A8J6CDZ9"/>
<dbReference type="InterPro" id="IPR039542">
    <property type="entry name" value="Erv_N"/>
</dbReference>
<keyword evidence="4 5" id="KW-0472">Membrane</keyword>
<dbReference type="OrthoDB" id="10265622at2759"/>
<dbReference type="Pfam" id="PF07970">
    <property type="entry name" value="COPIIcoated_ERV"/>
    <property type="match status" value="1"/>
</dbReference>
<feature type="transmembrane region" description="Helical" evidence="5">
    <location>
        <begin position="20"/>
        <end position="40"/>
    </location>
</feature>
<dbReference type="InterPro" id="IPR045888">
    <property type="entry name" value="Erv"/>
</dbReference>
<accession>A0A8J6CDZ9</accession>
<reference evidence="7" key="1">
    <citation type="submission" date="2021-05" db="EMBL/GenBank/DDBJ databases">
        <title>The genome of the haptophyte Pavlova lutheri (Diacronema luteri, Pavlovales) - a model for lipid biosynthesis in eukaryotic algae.</title>
        <authorList>
            <person name="Hulatt C.J."/>
            <person name="Posewitz M.C."/>
        </authorList>
    </citation>
    <scope>NUCLEOTIDE SEQUENCE</scope>
    <source>
        <strain evidence="7">NIVA-4/92</strain>
    </source>
</reference>
<dbReference type="GO" id="GO:0016020">
    <property type="term" value="C:membrane"/>
    <property type="evidence" value="ECO:0007669"/>
    <property type="project" value="UniProtKB-SubCell"/>
</dbReference>
<protein>
    <recommendedName>
        <fullName evidence="6">Thioredoxin domain-containing protein</fullName>
    </recommendedName>
</protein>
<organism evidence="7 8">
    <name type="scientific">Diacronema lutheri</name>
    <name type="common">Unicellular marine alga</name>
    <name type="synonym">Monochrysis lutheri</name>
    <dbReference type="NCBI Taxonomy" id="2081491"/>
    <lineage>
        <taxon>Eukaryota</taxon>
        <taxon>Haptista</taxon>
        <taxon>Haptophyta</taxon>
        <taxon>Pavlovophyceae</taxon>
        <taxon>Pavlovales</taxon>
        <taxon>Pavlovaceae</taxon>
        <taxon>Diacronema</taxon>
    </lineage>
</organism>
<dbReference type="PANTHER" id="PTHR10984:SF37">
    <property type="entry name" value="PROTEIN DISULFIDE-ISOMERASE 5-3"/>
    <property type="match status" value="1"/>
</dbReference>
<evidence type="ECO:0000256" key="3">
    <source>
        <dbReference type="ARBA" id="ARBA00022989"/>
    </source>
</evidence>
<dbReference type="Gene3D" id="3.40.30.10">
    <property type="entry name" value="Glutaredoxin"/>
    <property type="match status" value="1"/>
</dbReference>
<evidence type="ECO:0000256" key="2">
    <source>
        <dbReference type="ARBA" id="ARBA00022692"/>
    </source>
</evidence>
<name>A0A8J6CDZ9_DIALT</name>
<evidence type="ECO:0000256" key="5">
    <source>
        <dbReference type="SAM" id="Phobius"/>
    </source>
</evidence>
<evidence type="ECO:0000256" key="1">
    <source>
        <dbReference type="ARBA" id="ARBA00004370"/>
    </source>
</evidence>
<dbReference type="GO" id="GO:0030134">
    <property type="term" value="C:COPII-coated ER to Golgi transport vesicle"/>
    <property type="evidence" value="ECO:0007669"/>
    <property type="project" value="TreeGrafter"/>
</dbReference>
<dbReference type="Proteomes" id="UP000751190">
    <property type="component" value="Unassembled WGS sequence"/>
</dbReference>
<dbReference type="Pfam" id="PF13850">
    <property type="entry name" value="ERGIC_N"/>
    <property type="match status" value="1"/>
</dbReference>
<evidence type="ECO:0000313" key="8">
    <source>
        <dbReference type="Proteomes" id="UP000751190"/>
    </source>
</evidence>
<comment type="caution">
    <text evidence="7">The sequence shown here is derived from an EMBL/GenBank/DDBJ whole genome shotgun (WGS) entry which is preliminary data.</text>
</comment>
<dbReference type="PANTHER" id="PTHR10984">
    <property type="entry name" value="ENDOPLASMIC RETICULUM-GOLGI INTERMEDIATE COMPARTMENT PROTEIN"/>
    <property type="match status" value="1"/>
</dbReference>
<keyword evidence="8" id="KW-1185">Reference proteome</keyword>
<evidence type="ECO:0000313" key="7">
    <source>
        <dbReference type="EMBL" id="KAG8464048.1"/>
    </source>
</evidence>
<dbReference type="OMA" id="KVHTYSG"/>
<sequence length="466" mass="51497">MDFLKDLHFFRKVPRDLTEATLAGGGLSLISTIIMAYLFISNIAQYLSTTHVTTIVLDRSDDKRLQINFNVTLPHLACRFASVDVSDVMGTQILNVSRSIQKAHIDGDGRFVGLVEDRPRELVYAEPQKRGAADAAAGHSVSVTDIATFEALIGKSDLVLVNFYAPWCPWSQRLAPVWEEATEELSHKPFAHAVTMAKVDCTSSSASELCRAQHVHAFPSIRIYRDRVSHSQENYMADRTHSALLRFVENNLPADASATGARALPFWEQPEIEVHAPQGRDGCIIHGSLLVNRVPGNFHISAHSASHSLHMPAINLSHVVHHVSFGKALTLAEFSALPAEVAAAWNPLHGSGFVARTQNVTIEHYLKVVHTTFEPTGDPSTHISTYQHTINSHQYEDHQAYPALVLSYDLAPVEIIVRRERESLAAFLTQICAIVGGVFTVTGLVDSLVYHSDRIVRRKMEIGKSL</sequence>
<evidence type="ECO:0000256" key="4">
    <source>
        <dbReference type="ARBA" id="ARBA00023136"/>
    </source>
</evidence>
<comment type="subcellular location">
    <subcellularLocation>
        <location evidence="1">Membrane</location>
    </subcellularLocation>
</comment>
<feature type="domain" description="Thioredoxin" evidence="6">
    <location>
        <begin position="122"/>
        <end position="253"/>
    </location>
</feature>
<dbReference type="Pfam" id="PF00085">
    <property type="entry name" value="Thioredoxin"/>
    <property type="match status" value="1"/>
</dbReference>
<proteinExistence type="predicted"/>
<dbReference type="InterPro" id="IPR012936">
    <property type="entry name" value="Erv_C"/>
</dbReference>
<dbReference type="PROSITE" id="PS51352">
    <property type="entry name" value="THIOREDOXIN_2"/>
    <property type="match status" value="1"/>
</dbReference>
<feature type="transmembrane region" description="Helical" evidence="5">
    <location>
        <begin position="424"/>
        <end position="450"/>
    </location>
</feature>
<dbReference type="GO" id="GO:0005783">
    <property type="term" value="C:endoplasmic reticulum"/>
    <property type="evidence" value="ECO:0007669"/>
    <property type="project" value="TreeGrafter"/>
</dbReference>
<dbReference type="SUPFAM" id="SSF52833">
    <property type="entry name" value="Thioredoxin-like"/>
    <property type="match status" value="1"/>
</dbReference>
<dbReference type="InterPro" id="IPR013766">
    <property type="entry name" value="Thioredoxin_domain"/>
</dbReference>
<keyword evidence="3 5" id="KW-1133">Transmembrane helix</keyword>
<dbReference type="InterPro" id="IPR036249">
    <property type="entry name" value="Thioredoxin-like_sf"/>
</dbReference>
<gene>
    <name evidence="7" type="ORF">KFE25_000216</name>
</gene>
<dbReference type="EMBL" id="JAGTXO010000014">
    <property type="protein sequence ID" value="KAG8464048.1"/>
    <property type="molecule type" value="Genomic_DNA"/>
</dbReference>